<feature type="domain" description="Capsule synthesis protein CapA" evidence="3">
    <location>
        <begin position="59"/>
        <end position="304"/>
    </location>
</feature>
<keyword evidence="5" id="KW-1185">Reference proteome</keyword>
<dbReference type="Pfam" id="PF09587">
    <property type="entry name" value="PGA_cap"/>
    <property type="match status" value="1"/>
</dbReference>
<name>A0A7H8QAZ3_9BACL</name>
<evidence type="ECO:0000256" key="2">
    <source>
        <dbReference type="SAM" id="SignalP"/>
    </source>
</evidence>
<dbReference type="CDD" id="cd07381">
    <property type="entry name" value="MPP_CapA"/>
    <property type="match status" value="1"/>
</dbReference>
<comment type="similarity">
    <text evidence="1">Belongs to the CapA family.</text>
</comment>
<dbReference type="EMBL" id="CP051177">
    <property type="protein sequence ID" value="QKX51214.1"/>
    <property type="molecule type" value="Genomic_DNA"/>
</dbReference>
<proteinExistence type="inferred from homology"/>
<feature type="chain" id="PRO_5028947530" evidence="2">
    <location>
        <begin position="30"/>
        <end position="381"/>
    </location>
</feature>
<organism evidence="4 5">
    <name type="scientific">Planococcus glaciei</name>
    <dbReference type="NCBI Taxonomy" id="459472"/>
    <lineage>
        <taxon>Bacteria</taxon>
        <taxon>Bacillati</taxon>
        <taxon>Bacillota</taxon>
        <taxon>Bacilli</taxon>
        <taxon>Bacillales</taxon>
        <taxon>Caryophanaceae</taxon>
        <taxon>Planococcus</taxon>
    </lineage>
</organism>
<feature type="signal peptide" evidence="2">
    <location>
        <begin position="1"/>
        <end position="29"/>
    </location>
</feature>
<keyword evidence="2" id="KW-0732">Signal</keyword>
<dbReference type="InterPro" id="IPR052169">
    <property type="entry name" value="CW_Biosynth-Accessory"/>
</dbReference>
<gene>
    <name evidence="4" type="ORF">HF394_11770</name>
</gene>
<evidence type="ECO:0000313" key="5">
    <source>
        <dbReference type="Proteomes" id="UP000509222"/>
    </source>
</evidence>
<dbReference type="PANTHER" id="PTHR33393:SF12">
    <property type="entry name" value="CAPSULE BIOSYNTHESIS PROTEIN CAPA"/>
    <property type="match status" value="1"/>
</dbReference>
<evidence type="ECO:0000313" key="4">
    <source>
        <dbReference type="EMBL" id="QKX51214.1"/>
    </source>
</evidence>
<sequence length="381" mass="41675">MKTKQNLLVLLLILLCLFLAGCFSHTNSAAPAPEAEEFEARSAPVAIIPSKLIKSSRVSLSAVGDILIHERVYLDAKTGSGFDFTPMLDEAKPFLEAADITVANSESIVGGDSIGLSTYPSFNSPYEVADALKDTGIDVVSMANNHTLDRGEKAILSAINYWDQLGIQHAGAHASEAERNKLTTLTKNGIKFSFLSYTYGTNGIPTPNGKDYLLNRIDKQTLQTDLAKAKDASDVVVLSLHFGNEYETMPTEEQIELAHFAADQGADLILGHHPHVLQPVEWINTTDGRNSFVIYSLGNFLSGQEGLQKQIGGILHIQAVKTTDAESVKIELEKPSFTPTFVESENQKNYNVTLLKNANPEANQSIKQHMARWVKDLAFDE</sequence>
<dbReference type="Proteomes" id="UP000509222">
    <property type="component" value="Chromosome"/>
</dbReference>
<dbReference type="AlphaFoldDB" id="A0A7H8QAZ3"/>
<evidence type="ECO:0000256" key="1">
    <source>
        <dbReference type="ARBA" id="ARBA00005662"/>
    </source>
</evidence>
<dbReference type="RefSeq" id="WP_176294669.1">
    <property type="nucleotide sequence ID" value="NZ_CP051177.1"/>
</dbReference>
<dbReference type="InterPro" id="IPR029052">
    <property type="entry name" value="Metallo-depent_PP-like"/>
</dbReference>
<dbReference type="Gene3D" id="3.60.21.10">
    <property type="match status" value="1"/>
</dbReference>
<dbReference type="PANTHER" id="PTHR33393">
    <property type="entry name" value="POLYGLUTAMINE SYNTHESIS ACCESSORY PROTEIN RV0574C-RELATED"/>
    <property type="match status" value="1"/>
</dbReference>
<dbReference type="SMART" id="SM00854">
    <property type="entry name" value="PGA_cap"/>
    <property type="match status" value="1"/>
</dbReference>
<accession>A0A7H8QAZ3</accession>
<dbReference type="PROSITE" id="PS51257">
    <property type="entry name" value="PROKAR_LIPOPROTEIN"/>
    <property type="match status" value="1"/>
</dbReference>
<dbReference type="SUPFAM" id="SSF56300">
    <property type="entry name" value="Metallo-dependent phosphatases"/>
    <property type="match status" value="1"/>
</dbReference>
<reference evidence="5" key="1">
    <citation type="submission" date="2020-06" db="EMBL/GenBank/DDBJ databases">
        <title>Isolation of Planomicrobium glaciei.</title>
        <authorList>
            <person name="Malisova L."/>
            <person name="Safrankova R."/>
            <person name="Jakubu V."/>
            <person name="Spanelova P."/>
        </authorList>
    </citation>
    <scope>NUCLEOTIDE SEQUENCE [LARGE SCALE GENOMIC DNA]</scope>
    <source>
        <strain evidence="5">NRL-ATB46093</strain>
    </source>
</reference>
<dbReference type="InterPro" id="IPR019079">
    <property type="entry name" value="Capsule_synth_CapA"/>
</dbReference>
<protein>
    <submittedName>
        <fullName evidence="4">CapA family protein</fullName>
    </submittedName>
</protein>
<evidence type="ECO:0000259" key="3">
    <source>
        <dbReference type="SMART" id="SM00854"/>
    </source>
</evidence>